<evidence type="ECO:0000256" key="8">
    <source>
        <dbReference type="SAM" id="Phobius"/>
    </source>
</evidence>
<dbReference type="NCBIfam" id="NF009926">
    <property type="entry name" value="PRK13387.1"/>
    <property type="match status" value="1"/>
</dbReference>
<feature type="transmembrane region" description="Helical" evidence="8">
    <location>
        <begin position="92"/>
        <end position="110"/>
    </location>
</feature>
<evidence type="ECO:0000313" key="13">
    <source>
        <dbReference type="EMBL" id="EAH4242467.1"/>
    </source>
</evidence>
<evidence type="ECO:0000256" key="6">
    <source>
        <dbReference type="ARBA" id="ARBA00022989"/>
    </source>
</evidence>
<dbReference type="EMBL" id="QXLS01000002">
    <property type="protein sequence ID" value="RKA09646.1"/>
    <property type="molecule type" value="Genomic_DNA"/>
</dbReference>
<dbReference type="KEGG" id="lmv:Y193_02430"/>
<evidence type="ECO:0000313" key="22">
    <source>
        <dbReference type="Proteomes" id="UP000467536"/>
    </source>
</evidence>
<dbReference type="PANTHER" id="PTHR13929">
    <property type="entry name" value="1,4-DIHYDROXY-2-NAPHTHOATE OCTAPRENYLTRANSFERASE"/>
    <property type="match status" value="1"/>
</dbReference>
<dbReference type="GO" id="GO:0042371">
    <property type="term" value="P:vitamin K biosynthetic process"/>
    <property type="evidence" value="ECO:0007669"/>
    <property type="project" value="TreeGrafter"/>
</dbReference>
<reference evidence="18 19" key="1">
    <citation type="journal article" date="2018" name="BMC Genomics">
        <title>Genes significantly associated with lineage II food isolates of Listeria monocytogenes.</title>
        <authorList>
            <person name="Pirone-Davies C."/>
            <person name="Chen Y."/>
            <person name="Pightling A."/>
            <person name="Ryan G."/>
            <person name="Wang Y."/>
            <person name="Yao K."/>
            <person name="Hoffmann M."/>
            <person name="Allard M.W."/>
        </authorList>
    </citation>
    <scope>NUCLEOTIDE SEQUENCE [LARGE SCALE GENOMIC DNA]</scope>
    <source>
        <strain evidence="18 19">PNUSAL000550</strain>
    </source>
</reference>
<reference evidence="15 22" key="5">
    <citation type="submission" date="2019-08" db="EMBL/GenBank/DDBJ databases">
        <authorList>
            <person name="Ashton P.M."/>
            <person name="Dallman T."/>
            <person name="Nair S."/>
            <person name="De Pinna E."/>
            <person name="Peters T."/>
            <person name="Grant K."/>
        </authorList>
    </citation>
    <scope>NUCLEOTIDE SEQUENCE [LARGE SCALE GENOMIC DNA]</scope>
    <source>
        <strain evidence="15 22">788324</strain>
    </source>
</reference>
<evidence type="ECO:0000313" key="26">
    <source>
        <dbReference type="Proteomes" id="UP000528151"/>
    </source>
</evidence>
<feature type="transmembrane region" description="Helical" evidence="8">
    <location>
        <begin position="12"/>
        <end position="33"/>
    </location>
</feature>
<keyword evidence="4 9" id="KW-0808">Transferase</keyword>
<dbReference type="Proteomes" id="UP000527632">
    <property type="component" value="Unassembled WGS sequence"/>
</dbReference>
<reference evidence="14 23" key="6">
    <citation type="submission" date="2019-09" db="EMBL/GenBank/DDBJ databases">
        <authorList>
            <consortium name="PulseNet: The National Subtyping Network for Foodborne Disease Surveillance"/>
            <person name="Tarr C.L."/>
            <person name="Trees E."/>
            <person name="Katz L.S."/>
            <person name="Carleton-Romer H.A."/>
            <person name="Stroika S."/>
            <person name="Kucerova Z."/>
            <person name="Roache K.F."/>
            <person name="Sabol A.L."/>
            <person name="Besser J."/>
            <person name="Gerner-Smidt P."/>
        </authorList>
    </citation>
    <scope>NUCLEOTIDE SEQUENCE [LARGE SCALE GENOMIC DNA]</scope>
    <source>
        <strain evidence="14 23">PNUSAL005692</strain>
    </source>
</reference>
<dbReference type="PANTHER" id="PTHR13929:SF0">
    <property type="entry name" value="UBIA PRENYLTRANSFERASE DOMAIN-CONTAINING PROTEIN 1"/>
    <property type="match status" value="1"/>
</dbReference>
<feature type="transmembrane region" description="Helical" evidence="8">
    <location>
        <begin position="147"/>
        <end position="166"/>
    </location>
</feature>
<evidence type="ECO:0000256" key="1">
    <source>
        <dbReference type="ARBA" id="ARBA00004141"/>
    </source>
</evidence>
<protein>
    <submittedName>
        <fullName evidence="18">1,4-dihydroxy-2-naphthoate octaprenyltransferase</fullName>
    </submittedName>
    <submittedName>
        <fullName evidence="9">1,4-dihydroxy-2-naphthoate polyprenyltransferase</fullName>
        <ecNumber evidence="9 18">2.5.1.74</ecNumber>
    </submittedName>
</protein>
<evidence type="ECO:0000256" key="4">
    <source>
        <dbReference type="ARBA" id="ARBA00022679"/>
    </source>
</evidence>
<reference evidence="12 24" key="4">
    <citation type="submission" date="2019-04" db="EMBL/GenBank/DDBJ databases">
        <authorList>
            <consortium name="GenomeTrakr network: Whole genome sequencing for foodborne pathogen traceback"/>
        </authorList>
    </citation>
    <scope>NUCLEOTIDE SEQUENCE [LARGE SCALE GENOMIC DNA]</scope>
    <source>
        <strain evidence="12 24">CFSAN072474</strain>
    </source>
</reference>
<dbReference type="Proteomes" id="UP000522199">
    <property type="component" value="Unassembled WGS sequence"/>
</dbReference>
<dbReference type="KEGG" id="lmok:CQ02_13410"/>
<dbReference type="UniPathway" id="UPA00079"/>
<evidence type="ECO:0000313" key="19">
    <source>
        <dbReference type="Proteomes" id="UP000272537"/>
    </source>
</evidence>
<dbReference type="EMBL" id="AAAIXK010000004">
    <property type="protein sequence ID" value="EAC5550359.1"/>
    <property type="molecule type" value="Genomic_DNA"/>
</dbReference>
<dbReference type="Proteomes" id="UP000489121">
    <property type="component" value="Unassembled WGS sequence"/>
</dbReference>
<dbReference type="Proteomes" id="UP000272537">
    <property type="component" value="Unassembled WGS sequence"/>
</dbReference>
<dbReference type="InterPro" id="IPR000537">
    <property type="entry name" value="UbiA_prenyltransferase"/>
</dbReference>
<dbReference type="Proteomes" id="UP000365297">
    <property type="component" value="Unassembled WGS sequence"/>
</dbReference>
<dbReference type="EMBL" id="DAAEEB010000003">
    <property type="protein sequence ID" value="HAA8052529.1"/>
    <property type="molecule type" value="Genomic_DNA"/>
</dbReference>
<dbReference type="AlphaFoldDB" id="A0A0B8QUZ8"/>
<evidence type="ECO:0000313" key="11">
    <source>
        <dbReference type="EMBL" id="EAG4460704.1"/>
    </source>
</evidence>
<evidence type="ECO:0000256" key="5">
    <source>
        <dbReference type="ARBA" id="ARBA00022692"/>
    </source>
</evidence>
<feature type="transmembrane region" description="Helical" evidence="8">
    <location>
        <begin position="39"/>
        <end position="58"/>
    </location>
</feature>
<evidence type="ECO:0000313" key="12">
    <source>
        <dbReference type="EMBL" id="EAG9386464.1"/>
    </source>
</evidence>
<evidence type="ECO:0000313" key="17">
    <source>
        <dbReference type="EMBL" id="NYA00842.1"/>
    </source>
</evidence>
<dbReference type="EMBL" id="JACAVN010000002">
    <property type="protein sequence ID" value="NYA00842.1"/>
    <property type="molecule type" value="Genomic_DNA"/>
</dbReference>
<dbReference type="EMBL" id="AAAJWF010000003">
    <property type="protein sequence ID" value="EAC7480121.1"/>
    <property type="molecule type" value="Genomic_DNA"/>
</dbReference>
<accession>A0A0B8QUZ8</accession>
<dbReference type="EMBL" id="AABGUK010000004">
    <property type="protein sequence ID" value="EAH4242467.1"/>
    <property type="molecule type" value="Genomic_DNA"/>
</dbReference>
<evidence type="ECO:0000313" key="9">
    <source>
        <dbReference type="EMBL" id="EAC5550359.1"/>
    </source>
</evidence>
<dbReference type="InterPro" id="IPR026046">
    <property type="entry name" value="UBIAD1"/>
</dbReference>
<evidence type="ECO:0000313" key="18">
    <source>
        <dbReference type="EMBL" id="RKA09646.1"/>
    </source>
</evidence>
<dbReference type="Proteomes" id="UP000544530">
    <property type="component" value="Unassembled WGS sequence"/>
</dbReference>
<feature type="transmembrane region" description="Helical" evidence="8">
    <location>
        <begin position="291"/>
        <end position="315"/>
    </location>
</feature>
<evidence type="ECO:0000313" key="27">
    <source>
        <dbReference type="Proteomes" id="UP000544530"/>
    </source>
</evidence>
<evidence type="ECO:0000313" key="16">
    <source>
        <dbReference type="EMBL" id="HAA8052529.1"/>
    </source>
</evidence>
<dbReference type="Pfam" id="PF01040">
    <property type="entry name" value="UbiA"/>
    <property type="match status" value="1"/>
</dbReference>
<dbReference type="RefSeq" id="WP_003726730.1">
    <property type="nucleotide sequence ID" value="NC_021825.2"/>
</dbReference>
<evidence type="ECO:0000256" key="3">
    <source>
        <dbReference type="ARBA" id="ARBA00022428"/>
    </source>
</evidence>
<evidence type="ECO:0000313" key="21">
    <source>
        <dbReference type="Proteomes" id="UP000368512"/>
    </source>
</evidence>
<reference evidence="17 27" key="8">
    <citation type="submission" date="2020-06" db="EMBL/GenBank/DDBJ databases">
        <title>Two Listeria outbreaks in Switzerland in 2018 and 2020.</title>
        <authorList>
            <person name="Stevens M.J.A."/>
            <person name="Bloemberg G."/>
            <person name="Nusch-Inderbinnen M."/>
            <person name="Stephan R."/>
        </authorList>
    </citation>
    <scope>NUCLEOTIDE SEQUENCE [LARGE SCALE GENOMIC DNA]</scope>
    <source>
        <strain evidence="17 27">N18-0707</strain>
    </source>
</reference>
<feature type="transmembrane region" description="Helical" evidence="8">
    <location>
        <begin position="116"/>
        <end position="135"/>
    </location>
</feature>
<name>A0A0B8QUZ8_LISMN</name>
<dbReference type="InterPro" id="IPR044878">
    <property type="entry name" value="UbiA_sf"/>
</dbReference>
<dbReference type="PIRSF" id="PIRSF005355">
    <property type="entry name" value="UBIAD1"/>
    <property type="match status" value="1"/>
</dbReference>
<reference evidence="16" key="7">
    <citation type="submission" date="2019-10" db="EMBL/GenBank/DDBJ databases">
        <authorList>
            <consortium name="NCBI Pathogen Detection Project"/>
        </authorList>
    </citation>
    <scope>NUCLEOTIDE SEQUENCE</scope>
    <source>
        <strain evidence="16">09CEB371LM</strain>
    </source>
</reference>
<dbReference type="EMBL" id="AANEHK010000001">
    <property type="protein sequence ID" value="EDO0984425.1"/>
    <property type="molecule type" value="Genomic_DNA"/>
</dbReference>
<sequence>MSIPSFLKLVEIQTKIASVFPFMLGTLFVVYQYDMFKPVNTLIFFGSMLIFDLTTTAINNYMDYRKATDNHDYDYRTTSNVIGQEQIPVRTVIITIFLMFFIATGLGVWLVFRTDLLVLLIGFVCFCIGILYTFGPVPLSRMPLGEIFSGVTMGFGIFFLAVYVNAYDAGIANLLWQGETVTIQFNLIEIIRIGVVSLPCIFTIANIMLANNLCDLDEDIRNHRYTLPYYIGRKMGVLLFNALYYASFLAVVVSVAINFLHPIMLLSLITIYPVYRNLVKFNKEQVKSKTFVIGIRNFVLINATLTILMAVSVVLQQLA</sequence>
<comment type="pathway">
    <text evidence="2">Quinol/quinone metabolism; menaquinone biosynthesis.</text>
</comment>
<dbReference type="Proteomes" id="UP000528151">
    <property type="component" value="Unassembled WGS sequence"/>
</dbReference>
<keyword evidence="3" id="KW-0474">Menaquinone biosynthesis</keyword>
<comment type="caution">
    <text evidence="9">The sequence shown here is derived from an EMBL/GenBank/DDBJ whole genome shotgun (WGS) entry which is preliminary data.</text>
</comment>
<evidence type="ECO:0000313" key="14">
    <source>
        <dbReference type="EMBL" id="ECY9781552.1"/>
    </source>
</evidence>
<dbReference type="Gene3D" id="1.10.357.140">
    <property type="entry name" value="UbiA prenyltransferase"/>
    <property type="match status" value="1"/>
</dbReference>
<dbReference type="EMBL" id="AABEKY010000002">
    <property type="protein sequence ID" value="EAG9386464.1"/>
    <property type="molecule type" value="Genomic_DNA"/>
</dbReference>
<evidence type="ECO:0000313" key="20">
    <source>
        <dbReference type="Proteomes" id="UP000365297"/>
    </source>
</evidence>
<evidence type="ECO:0000313" key="23">
    <source>
        <dbReference type="Proteomes" id="UP000489121"/>
    </source>
</evidence>
<keyword evidence="7 8" id="KW-0472">Membrane</keyword>
<reference evidence="20 21" key="3">
    <citation type="submission" date="2018-06" db="EMBL/GenBank/DDBJ databases">
        <authorList>
            <consortium name="GenomeTrakr: Next Generation Sequencing Network for Food Pathogen Tracability"/>
        </authorList>
    </citation>
    <scope>NUCLEOTIDE SEQUENCE [LARGE SCALE GENOMIC DNA]</scope>
    <source>
        <strain evidence="10 21">CFSAN008042</strain>
        <strain evidence="11 26">CFSAN063727</strain>
        <strain evidence="9 20">FDA00007096</strain>
        <strain evidence="13 25">LS1344</strain>
    </source>
</reference>
<evidence type="ECO:0000313" key="15">
    <source>
        <dbReference type="EMBL" id="EDO0984425.1"/>
    </source>
</evidence>
<proteinExistence type="predicted"/>
<evidence type="ECO:0000313" key="24">
    <source>
        <dbReference type="Proteomes" id="UP000522199"/>
    </source>
</evidence>
<organism evidence="9 20">
    <name type="scientific">Listeria monocytogenes</name>
    <dbReference type="NCBI Taxonomy" id="1639"/>
    <lineage>
        <taxon>Bacteria</taxon>
        <taxon>Bacillati</taxon>
        <taxon>Bacillota</taxon>
        <taxon>Bacilli</taxon>
        <taxon>Bacillales</taxon>
        <taxon>Listeriaceae</taxon>
        <taxon>Listeria</taxon>
    </lineage>
</organism>
<dbReference type="EC" id="2.5.1.74" evidence="9 18"/>
<keyword evidence="6 8" id="KW-1133">Transmembrane helix</keyword>
<evidence type="ECO:0000256" key="7">
    <source>
        <dbReference type="ARBA" id="ARBA00023136"/>
    </source>
</evidence>
<evidence type="ECO:0000313" key="10">
    <source>
        <dbReference type="EMBL" id="EAC7480121.1"/>
    </source>
</evidence>
<dbReference type="Proteomes" id="UP000467536">
    <property type="component" value="Unassembled WGS sequence"/>
</dbReference>
<reference evidence="16" key="2">
    <citation type="journal article" date="2018" name="Genome Biol.">
        <title>SKESA: strategic k-mer extension for scrupulous assemblies.</title>
        <authorList>
            <person name="Souvorov A."/>
            <person name="Agarwala R."/>
            <person name="Lipman D.J."/>
        </authorList>
    </citation>
    <scope>NUCLEOTIDE SEQUENCE [LARGE SCALE GENOMIC DNA]</scope>
    <source>
        <strain evidence="16">09CEB371LM</strain>
    </source>
</reference>
<dbReference type="NCBIfam" id="NF004752">
    <property type="entry name" value="PRK06080.1-4"/>
    <property type="match status" value="1"/>
</dbReference>
<dbReference type="GO" id="GO:0009234">
    <property type="term" value="P:menaquinone biosynthetic process"/>
    <property type="evidence" value="ECO:0007669"/>
    <property type="project" value="UniProtKB-UniPathway"/>
</dbReference>
<comment type="subcellular location">
    <subcellularLocation>
        <location evidence="1">Membrane</location>
        <topology evidence="1">Multi-pass membrane protein</topology>
    </subcellularLocation>
</comment>
<evidence type="ECO:0000256" key="2">
    <source>
        <dbReference type="ARBA" id="ARBA00004863"/>
    </source>
</evidence>
<dbReference type="Proteomes" id="UP000840039">
    <property type="component" value="Unassembled WGS sequence"/>
</dbReference>
<dbReference type="Proteomes" id="UP000368512">
    <property type="component" value="Unassembled WGS sequence"/>
</dbReference>
<dbReference type="GO" id="GO:0046428">
    <property type="term" value="F:1,4-dihydroxy-2-naphthoate polyprenyltransferase activity"/>
    <property type="evidence" value="ECO:0007669"/>
    <property type="project" value="UniProtKB-EC"/>
</dbReference>
<dbReference type="GO" id="GO:0016020">
    <property type="term" value="C:membrane"/>
    <property type="evidence" value="ECO:0007669"/>
    <property type="project" value="UniProtKB-SubCell"/>
</dbReference>
<keyword evidence="5 8" id="KW-0812">Transmembrane</keyword>
<dbReference type="CDD" id="cd13962">
    <property type="entry name" value="PT_UbiA_UBIAD1"/>
    <property type="match status" value="1"/>
</dbReference>
<dbReference type="EMBL" id="AABBZO010000001">
    <property type="protein sequence ID" value="EAG4460704.1"/>
    <property type="molecule type" value="Genomic_DNA"/>
</dbReference>
<evidence type="ECO:0000313" key="25">
    <source>
        <dbReference type="Proteomes" id="UP000527632"/>
    </source>
</evidence>
<feature type="transmembrane region" description="Helical" evidence="8">
    <location>
        <begin position="190"/>
        <end position="214"/>
    </location>
</feature>
<dbReference type="EMBL" id="AALGDA010000002">
    <property type="protein sequence ID" value="ECY9781552.1"/>
    <property type="molecule type" value="Genomic_DNA"/>
</dbReference>
<gene>
    <name evidence="9" type="primary">menA</name>
    <name evidence="18" type="synonym">mena_1</name>
    <name evidence="9" type="ORF">ARY78_07955</name>
    <name evidence="11" type="ORF">CA369_00240</name>
    <name evidence="12" type="ORF">CW845_03075</name>
    <name evidence="10" type="ORF">DQ70_05455</name>
    <name evidence="18" type="ORF">DYZ80_01290</name>
    <name evidence="13" type="ORF">E5F58_10775</name>
    <name evidence="14" type="ORF">F6515_00955</name>
    <name evidence="15" type="ORF">FV747_00245</name>
    <name evidence="16" type="ORF">GHH22_05090</name>
    <name evidence="17" type="ORF">HZJ64_03270</name>
</gene>